<accession>A0A5N6WMT7</accession>
<gene>
    <name evidence="1" type="ORF">BDV39DRAFT_210031</name>
</gene>
<name>A0A5N6WMT7_9EURO</name>
<organism evidence="1 2">
    <name type="scientific">Aspergillus sergii</name>
    <dbReference type="NCBI Taxonomy" id="1034303"/>
    <lineage>
        <taxon>Eukaryota</taxon>
        <taxon>Fungi</taxon>
        <taxon>Dikarya</taxon>
        <taxon>Ascomycota</taxon>
        <taxon>Pezizomycotina</taxon>
        <taxon>Eurotiomycetes</taxon>
        <taxon>Eurotiomycetidae</taxon>
        <taxon>Eurotiales</taxon>
        <taxon>Aspergillaceae</taxon>
        <taxon>Aspergillus</taxon>
        <taxon>Aspergillus subgen. Circumdati</taxon>
    </lineage>
</organism>
<dbReference type="Proteomes" id="UP000325945">
    <property type="component" value="Unassembled WGS sequence"/>
</dbReference>
<dbReference type="AlphaFoldDB" id="A0A5N6WMT7"/>
<proteinExistence type="predicted"/>
<evidence type="ECO:0008006" key="3">
    <source>
        <dbReference type="Google" id="ProtNLM"/>
    </source>
</evidence>
<keyword evidence="2" id="KW-1185">Reference proteome</keyword>
<sequence>MLSILGSHDLSAMREIIGMPKDVCNFQYPNFAVAYESGVDQVARVGASIEIFGDTKTVKVCIDSPFIKRLPTTMVLKEVSPDGSYRESTTRRTCKDPFMLELKEVYQWFVEGKIAKTTPSDARQDLEILGMLMKATTA</sequence>
<evidence type="ECO:0000313" key="1">
    <source>
        <dbReference type="EMBL" id="KAE8322184.1"/>
    </source>
</evidence>
<evidence type="ECO:0000313" key="2">
    <source>
        <dbReference type="Proteomes" id="UP000325945"/>
    </source>
</evidence>
<reference evidence="2" key="1">
    <citation type="submission" date="2019-04" db="EMBL/GenBank/DDBJ databases">
        <title>Friends and foes A comparative genomics studyof 23 Aspergillus species from section Flavi.</title>
        <authorList>
            <consortium name="DOE Joint Genome Institute"/>
            <person name="Kjaerbolling I."/>
            <person name="Vesth T."/>
            <person name="Frisvad J.C."/>
            <person name="Nybo J.L."/>
            <person name="Theobald S."/>
            <person name="Kildgaard S."/>
            <person name="Isbrandt T."/>
            <person name="Kuo A."/>
            <person name="Sato A."/>
            <person name="Lyhne E.K."/>
            <person name="Kogle M.E."/>
            <person name="Wiebenga A."/>
            <person name="Kun R.S."/>
            <person name="Lubbers R.J."/>
            <person name="Makela M.R."/>
            <person name="Barry K."/>
            <person name="Chovatia M."/>
            <person name="Clum A."/>
            <person name="Daum C."/>
            <person name="Haridas S."/>
            <person name="He G."/>
            <person name="LaButti K."/>
            <person name="Lipzen A."/>
            <person name="Mondo S."/>
            <person name="Riley R."/>
            <person name="Salamov A."/>
            <person name="Simmons B.A."/>
            <person name="Magnuson J.K."/>
            <person name="Henrissat B."/>
            <person name="Mortensen U.H."/>
            <person name="Larsen T.O."/>
            <person name="Devries R.P."/>
            <person name="Grigoriev I.V."/>
            <person name="Machida M."/>
            <person name="Baker S.E."/>
            <person name="Andersen M.R."/>
        </authorList>
    </citation>
    <scope>NUCLEOTIDE SEQUENCE [LARGE SCALE GENOMIC DNA]</scope>
    <source>
        <strain evidence="2">CBS 130017</strain>
    </source>
</reference>
<protein>
    <recommendedName>
        <fullName evidence="3">Gfo/Idh/MocA-like oxidoreductase C-terminal domain-containing protein</fullName>
    </recommendedName>
</protein>
<dbReference type="EMBL" id="ML741851">
    <property type="protein sequence ID" value="KAE8322184.1"/>
    <property type="molecule type" value="Genomic_DNA"/>
</dbReference>